<protein>
    <submittedName>
        <fullName evidence="1">Uncharacterized protein</fullName>
    </submittedName>
</protein>
<evidence type="ECO:0000313" key="2">
    <source>
        <dbReference type="Proteomes" id="UP000183200"/>
    </source>
</evidence>
<dbReference type="RefSeq" id="WP_143010473.1">
    <property type="nucleotide sequence ID" value="NZ_FNGY01000006.1"/>
</dbReference>
<accession>A0A1G9YUU5</accession>
<dbReference type="EMBL" id="FNGY01000006">
    <property type="protein sequence ID" value="SDN12727.1"/>
    <property type="molecule type" value="Genomic_DNA"/>
</dbReference>
<dbReference type="AlphaFoldDB" id="A0A1G9YUU5"/>
<sequence>MLKLKNAQYLSRADMKKLSGGTNHNSSRLNCDDQCDYDPDAGTRVCNDGKHCIVYSCPGQPEITSYKCV</sequence>
<reference evidence="2" key="1">
    <citation type="submission" date="2016-10" db="EMBL/GenBank/DDBJ databases">
        <authorList>
            <person name="Varghese N."/>
            <person name="Submissions S."/>
        </authorList>
    </citation>
    <scope>NUCLEOTIDE SEQUENCE [LARGE SCALE GENOMIC DNA]</scope>
    <source>
        <strain evidence="2">DSM 19110</strain>
    </source>
</reference>
<keyword evidence="2" id="KW-1185">Reference proteome</keyword>
<dbReference type="Proteomes" id="UP000183200">
    <property type="component" value="Unassembled WGS sequence"/>
</dbReference>
<name>A0A1G9YUU5_9SPHI</name>
<proteinExistence type="predicted"/>
<organism evidence="1 2">
    <name type="scientific">Pedobacter steynii</name>
    <dbReference type="NCBI Taxonomy" id="430522"/>
    <lineage>
        <taxon>Bacteria</taxon>
        <taxon>Pseudomonadati</taxon>
        <taxon>Bacteroidota</taxon>
        <taxon>Sphingobacteriia</taxon>
        <taxon>Sphingobacteriales</taxon>
        <taxon>Sphingobacteriaceae</taxon>
        <taxon>Pedobacter</taxon>
    </lineage>
</organism>
<gene>
    <name evidence="1" type="ORF">SAMN05421820_106238</name>
</gene>
<evidence type="ECO:0000313" key="1">
    <source>
        <dbReference type="EMBL" id="SDN12727.1"/>
    </source>
</evidence>